<dbReference type="InterPro" id="IPR049733">
    <property type="entry name" value="CCDC61_N"/>
</dbReference>
<dbReference type="CDD" id="cd22284">
    <property type="entry name" value="HD_CCDC61_N"/>
    <property type="match status" value="1"/>
</dbReference>
<proteinExistence type="inferred from homology"/>
<dbReference type="PANTHER" id="PTHR22691">
    <property type="entry name" value="YEAST SPT2-RELATED"/>
    <property type="match status" value="1"/>
</dbReference>
<evidence type="ECO:0000313" key="10">
    <source>
        <dbReference type="Proteomes" id="UP000316726"/>
    </source>
</evidence>
<evidence type="ECO:0000256" key="2">
    <source>
        <dbReference type="ARBA" id="ARBA00022490"/>
    </source>
</evidence>
<dbReference type="GO" id="GO:0036064">
    <property type="term" value="C:ciliary basal body"/>
    <property type="evidence" value="ECO:0007669"/>
    <property type="project" value="TreeGrafter"/>
</dbReference>
<keyword evidence="3" id="KW-0175">Coiled coil</keyword>
<comment type="subcellular location">
    <subcellularLocation>
        <location evidence="1">Cytoplasm</location>
        <location evidence="1">Cytoskeleton</location>
        <location evidence="1">Cilium basal body</location>
    </subcellularLocation>
</comment>
<protein>
    <recommendedName>
        <fullName evidence="7">Coiled-coil domain-containing protein 61</fullName>
    </recommendedName>
</protein>
<keyword evidence="4" id="KW-0206">Cytoskeleton</keyword>
<dbReference type="AlphaFoldDB" id="A0A5B8MWT1"/>
<dbReference type="STRING" id="1764295.A0A5B8MWT1"/>
<dbReference type="Proteomes" id="UP000316726">
    <property type="component" value="Chromosome 15"/>
</dbReference>
<feature type="compositionally biased region" description="Low complexity" evidence="8">
    <location>
        <begin position="309"/>
        <end position="325"/>
    </location>
</feature>
<evidence type="ECO:0000256" key="6">
    <source>
        <dbReference type="ARBA" id="ARBA00038217"/>
    </source>
</evidence>
<evidence type="ECO:0000256" key="3">
    <source>
        <dbReference type="ARBA" id="ARBA00023054"/>
    </source>
</evidence>
<name>A0A5B8MWT1_9CHLO</name>
<organism evidence="9 10">
    <name type="scientific">Chloropicon primus</name>
    <dbReference type="NCBI Taxonomy" id="1764295"/>
    <lineage>
        <taxon>Eukaryota</taxon>
        <taxon>Viridiplantae</taxon>
        <taxon>Chlorophyta</taxon>
        <taxon>Chloropicophyceae</taxon>
        <taxon>Chloropicales</taxon>
        <taxon>Chloropicaceae</taxon>
        <taxon>Chloropicon</taxon>
    </lineage>
</organism>
<feature type="compositionally biased region" description="Basic and acidic residues" evidence="8">
    <location>
        <begin position="468"/>
        <end position="491"/>
    </location>
</feature>
<gene>
    <name evidence="9" type="ORF">A3770_15p74550</name>
</gene>
<reference evidence="9 10" key="1">
    <citation type="submission" date="2018-07" db="EMBL/GenBank/DDBJ databases">
        <title>The complete nuclear genome of the prasinophyte Chloropicon primus (CCMP1205).</title>
        <authorList>
            <person name="Pombert J.-F."/>
            <person name="Otis C."/>
            <person name="Turmel M."/>
            <person name="Lemieux C."/>
        </authorList>
    </citation>
    <scope>NUCLEOTIDE SEQUENCE [LARGE SCALE GENOMIC DNA]</scope>
    <source>
        <strain evidence="9 10">CCMP1205</strain>
    </source>
</reference>
<feature type="compositionally biased region" description="Polar residues" evidence="8">
    <location>
        <begin position="336"/>
        <end position="356"/>
    </location>
</feature>
<feature type="region of interest" description="Disordered" evidence="8">
    <location>
        <begin position="272"/>
        <end position="505"/>
    </location>
</feature>
<feature type="compositionally biased region" description="Low complexity" evidence="8">
    <location>
        <begin position="391"/>
        <end position="414"/>
    </location>
</feature>
<accession>A0A5B8MWT1</accession>
<dbReference type="EMBL" id="CP031048">
    <property type="protein sequence ID" value="QDZ24937.1"/>
    <property type="molecule type" value="Genomic_DNA"/>
</dbReference>
<comment type="similarity">
    <text evidence="6">Belongs to the CCDC61 family.</text>
</comment>
<evidence type="ECO:0000256" key="7">
    <source>
        <dbReference type="ARBA" id="ARBA00041518"/>
    </source>
</evidence>
<feature type="compositionally biased region" description="Polar residues" evidence="8">
    <location>
        <begin position="446"/>
        <end position="457"/>
    </location>
</feature>
<sequence>MICTESVEREFGENFYQVTVSAHKGDTVSVEAELLDSGERWRGDFSSKYIEDITTKTGNFKKYSVFVKMLFSSLNENSSSVFLDLLTYEDLESLKSRAGATSRTDRASTGNRRYIILTYAAEFDRVHYPLPLLYEDPDPDLMRETILKLRQEIQGLRARSLSSSSTFSLKAENRHLREENGNLKAQMQRAIRSEKSDSYDELSTQLKLVKRERNILQTRLEALEDDLERIRSSHRKVLKKKDKEHAVLADENAKCRASNRDLRSRNRALESELDVLRSKRHRVRSASPRAAPTHPSSAAPKPRPSYANPTRSSSRSARTSREPSPYSRTSREASPYSRTTSSQSNRPPSGASSRNSSVERGRSKTPRKRFDPTAYVLEQRAKLEARRNRSRMSTPTNSRPSSRNNSRPTSRASSGRSTPTHQSGSKAKPSPQARPANRRSARQRLPLSNESSYVSSRRTARESSPGRVLHDVQTKLDEYVNKQRGKEEMRNSKGSAPPSPGKKIMNDASQEIEDIDTRLQALQHFLSNVRVDGRPPST</sequence>
<evidence type="ECO:0000256" key="8">
    <source>
        <dbReference type="SAM" id="MobiDB-lite"/>
    </source>
</evidence>
<keyword evidence="5" id="KW-0966">Cell projection</keyword>
<evidence type="ECO:0000256" key="5">
    <source>
        <dbReference type="ARBA" id="ARBA00023273"/>
    </source>
</evidence>
<evidence type="ECO:0000313" key="9">
    <source>
        <dbReference type="EMBL" id="QDZ24937.1"/>
    </source>
</evidence>
<evidence type="ECO:0000256" key="1">
    <source>
        <dbReference type="ARBA" id="ARBA00004120"/>
    </source>
</evidence>
<feature type="compositionally biased region" description="Polar residues" evidence="8">
    <location>
        <begin position="415"/>
        <end position="425"/>
    </location>
</feature>
<evidence type="ECO:0000256" key="4">
    <source>
        <dbReference type="ARBA" id="ARBA00023212"/>
    </source>
</evidence>
<dbReference type="OrthoDB" id="568137at2759"/>
<keyword evidence="10" id="KW-1185">Reference proteome</keyword>
<keyword evidence="2" id="KW-0963">Cytoplasm</keyword>
<dbReference type="PANTHER" id="PTHR22691:SF1">
    <property type="entry name" value="CENTROSOMAL PROTEIN CCDC61"/>
    <property type="match status" value="1"/>
</dbReference>